<feature type="domain" description="Integrase catalytic" evidence="1">
    <location>
        <begin position="10"/>
        <end position="197"/>
    </location>
</feature>
<dbReference type="Pfam" id="PF18701">
    <property type="entry name" value="DUF5641"/>
    <property type="match status" value="1"/>
</dbReference>
<evidence type="ECO:0000313" key="3">
    <source>
        <dbReference type="Proteomes" id="UP000050761"/>
    </source>
</evidence>
<dbReference type="Proteomes" id="UP000050761">
    <property type="component" value="Unassembled WGS sequence"/>
</dbReference>
<gene>
    <name evidence="2" type="ORF">HPBE_LOCUS16535</name>
</gene>
<evidence type="ECO:0000313" key="2">
    <source>
        <dbReference type="EMBL" id="VDP06263.1"/>
    </source>
</evidence>
<dbReference type="GO" id="GO:0003676">
    <property type="term" value="F:nucleic acid binding"/>
    <property type="evidence" value="ECO:0007669"/>
    <property type="project" value="InterPro"/>
</dbReference>
<dbReference type="EMBL" id="UZAH01029473">
    <property type="protein sequence ID" value="VDP06263.1"/>
    <property type="molecule type" value="Genomic_DNA"/>
</dbReference>
<dbReference type="GO" id="GO:0015074">
    <property type="term" value="P:DNA integration"/>
    <property type="evidence" value="ECO:0007669"/>
    <property type="project" value="InterPro"/>
</dbReference>
<name>A0A183G4R7_HELPZ</name>
<dbReference type="OrthoDB" id="8019190at2759"/>
<dbReference type="Gene3D" id="3.30.420.10">
    <property type="entry name" value="Ribonuclease H-like superfamily/Ribonuclease H"/>
    <property type="match status" value="1"/>
</dbReference>
<accession>A0A3P8EBW1</accession>
<dbReference type="PANTHER" id="PTHR47331">
    <property type="entry name" value="PHD-TYPE DOMAIN-CONTAINING PROTEIN"/>
    <property type="match status" value="1"/>
</dbReference>
<proteinExistence type="predicted"/>
<keyword evidence="3" id="KW-1185">Reference proteome</keyword>
<dbReference type="InterPro" id="IPR036397">
    <property type="entry name" value="RNaseH_sf"/>
</dbReference>
<dbReference type="SUPFAM" id="SSF53098">
    <property type="entry name" value="Ribonuclease H-like"/>
    <property type="match status" value="1"/>
</dbReference>
<accession>A0A183G4R7</accession>
<dbReference type="AlphaFoldDB" id="A0A183G4R7"/>
<dbReference type="InterPro" id="IPR001584">
    <property type="entry name" value="Integrase_cat-core"/>
</dbReference>
<reference evidence="4" key="2">
    <citation type="submission" date="2019-09" db="UniProtKB">
        <authorList>
            <consortium name="WormBaseParasite"/>
        </authorList>
    </citation>
    <scope>IDENTIFICATION</scope>
</reference>
<organism evidence="3 4">
    <name type="scientific">Heligmosomoides polygyrus</name>
    <name type="common">Parasitic roundworm</name>
    <dbReference type="NCBI Taxonomy" id="6339"/>
    <lineage>
        <taxon>Eukaryota</taxon>
        <taxon>Metazoa</taxon>
        <taxon>Ecdysozoa</taxon>
        <taxon>Nematoda</taxon>
        <taxon>Chromadorea</taxon>
        <taxon>Rhabditida</taxon>
        <taxon>Rhabditina</taxon>
        <taxon>Rhabditomorpha</taxon>
        <taxon>Strongyloidea</taxon>
        <taxon>Heligmosomidae</taxon>
        <taxon>Heligmosomoides</taxon>
    </lineage>
</organism>
<evidence type="ECO:0000313" key="4">
    <source>
        <dbReference type="WBParaSite" id="HPBE_0001653601-mRNA-1"/>
    </source>
</evidence>
<dbReference type="PROSITE" id="PS50994">
    <property type="entry name" value="INTEGRASE"/>
    <property type="match status" value="1"/>
</dbReference>
<evidence type="ECO:0000259" key="1">
    <source>
        <dbReference type="PROSITE" id="PS50994"/>
    </source>
</evidence>
<sequence length="386" mass="44444">MEDLPKFRVRKSRPFEHTGVDYFGPITVKIEDEQTKAYGVIFTCITTRLIHLEAVHDMSTTTFLQALRRFFARRGIPCTIISDNGPNFLLTEQILRDAVVPVINDASLPKAMANEGIVWKTITPYASWQGGFYERMIKSVKHSLYKVLQRTTISKETLETLLVEIEGIVNSRPLTYQEESFDESPILRPIDFIQRDMMIAFPFENIGGEHEDSDYLLPEEAVQLRTRLQAENALKSSHEITERFWNIWSQQYLTSLREAHKMEVPKKRAGNQTPKRNAVVRVSDPVLPRNPWEIGRIVDLKDHHGTIREATLRMPNGKSIRRPIHYLIPLELEEDNDGCDIDGDEKFQTGMKQHLATTCDREIPAENLKNIARPEYRGSVISICLQ</sequence>
<reference evidence="2 3" key="1">
    <citation type="submission" date="2018-11" db="EMBL/GenBank/DDBJ databases">
        <authorList>
            <consortium name="Pathogen Informatics"/>
        </authorList>
    </citation>
    <scope>NUCLEOTIDE SEQUENCE [LARGE SCALE GENOMIC DNA]</scope>
</reference>
<dbReference type="InterPro" id="IPR012337">
    <property type="entry name" value="RNaseH-like_sf"/>
</dbReference>
<dbReference type="InterPro" id="IPR040676">
    <property type="entry name" value="DUF5641"/>
</dbReference>
<protein>
    <submittedName>
        <fullName evidence="4">Integrase catalytic domain-containing protein</fullName>
    </submittedName>
</protein>
<dbReference type="WBParaSite" id="HPBE_0001653601-mRNA-1">
    <property type="protein sequence ID" value="HPBE_0001653601-mRNA-1"/>
    <property type="gene ID" value="HPBE_0001653601"/>
</dbReference>